<dbReference type="AlphaFoldDB" id="A0A246GG30"/>
<dbReference type="Proteomes" id="UP000198034">
    <property type="component" value="Unassembled WGS sequence"/>
</dbReference>
<name>A0A246GG30_9FLAO</name>
<protein>
    <submittedName>
        <fullName evidence="1">Uncharacterized protein</fullName>
    </submittedName>
</protein>
<reference evidence="1 2" key="1">
    <citation type="journal article" date="2017" name="Infect. Genet. Evol.">
        <title>Comparative genome analysis of fish pathogen Flavobacterium columnare reveals extensive sequence diversity within the species.</title>
        <authorList>
            <person name="Kayansamruaj P."/>
            <person name="Dong H.T."/>
            <person name="Hirono I."/>
            <person name="Kondo H."/>
            <person name="Senapin S."/>
            <person name="Rodkhum C."/>
        </authorList>
    </citation>
    <scope>NUCLEOTIDE SEQUENCE [LARGE SCALE GENOMIC DNA]</scope>
    <source>
        <strain evidence="1 2">1214</strain>
    </source>
</reference>
<sequence>MNDLVKTFLEKEKSKDWFINDLRINLKWNDSKYIEMIGLINSILLEYKESFLIPKDLIYFFSFEINRIIGITNHESFFNLQIDMEKNEYIELVKKRISELEDMRDEFLYGQI</sequence>
<dbReference type="EMBL" id="MTCY01000001">
    <property type="protein sequence ID" value="OWP79766.1"/>
    <property type="molecule type" value="Genomic_DNA"/>
</dbReference>
<accession>A0A246GG30</accession>
<evidence type="ECO:0000313" key="2">
    <source>
        <dbReference type="Proteomes" id="UP000198034"/>
    </source>
</evidence>
<evidence type="ECO:0000313" key="1">
    <source>
        <dbReference type="EMBL" id="OWP79766.1"/>
    </source>
</evidence>
<organism evidence="1 2">
    <name type="scientific">Flavobacterium columnare</name>
    <dbReference type="NCBI Taxonomy" id="996"/>
    <lineage>
        <taxon>Bacteria</taxon>
        <taxon>Pseudomonadati</taxon>
        <taxon>Bacteroidota</taxon>
        <taxon>Flavobacteriia</taxon>
        <taxon>Flavobacteriales</taxon>
        <taxon>Flavobacteriaceae</taxon>
        <taxon>Flavobacterium</taxon>
    </lineage>
</organism>
<gene>
    <name evidence="1" type="ORF">BWK62_00595</name>
</gene>
<proteinExistence type="predicted"/>
<comment type="caution">
    <text evidence="1">The sequence shown here is derived from an EMBL/GenBank/DDBJ whole genome shotgun (WGS) entry which is preliminary data.</text>
</comment>